<dbReference type="PANTHER" id="PTHR46513">
    <property type="entry name" value="VITELLOGENIN RECEPTOR-LIKE PROTEIN-RELATED-RELATED"/>
    <property type="match status" value="1"/>
</dbReference>
<feature type="repeat" description="LDL-receptor class B" evidence="6">
    <location>
        <begin position="22"/>
        <end position="64"/>
    </location>
</feature>
<dbReference type="SUPFAM" id="SSF57196">
    <property type="entry name" value="EGF/Laminin"/>
    <property type="match status" value="1"/>
</dbReference>
<protein>
    <recommendedName>
        <fullName evidence="7">EGF-like domain-containing protein</fullName>
    </recommendedName>
</protein>
<dbReference type="GeneID" id="20234016"/>
<dbReference type="InterPro" id="IPR000742">
    <property type="entry name" value="EGF"/>
</dbReference>
<dbReference type="SUPFAM" id="SSF63825">
    <property type="entry name" value="YWTD domain"/>
    <property type="match status" value="1"/>
</dbReference>
<keyword evidence="4" id="KW-1015">Disulfide bond</keyword>
<evidence type="ECO:0000259" key="7">
    <source>
        <dbReference type="SMART" id="SM00181"/>
    </source>
</evidence>
<dbReference type="PANTHER" id="PTHR46513:SF13">
    <property type="entry name" value="EGF-LIKE DOMAIN-CONTAINING PROTEIN"/>
    <property type="match status" value="1"/>
</dbReference>
<feature type="domain" description="EGF-like" evidence="7">
    <location>
        <begin position="197"/>
        <end position="232"/>
    </location>
</feature>
<evidence type="ECO:0000313" key="8">
    <source>
        <dbReference type="EMBL" id="ESP02573.1"/>
    </source>
</evidence>
<dbReference type="RefSeq" id="XP_009046713.1">
    <property type="nucleotide sequence ID" value="XM_009048465.1"/>
</dbReference>
<dbReference type="InterPro" id="IPR000033">
    <property type="entry name" value="LDLR_classB_rpt"/>
</dbReference>
<dbReference type="AlphaFoldDB" id="V4AYB6"/>
<feature type="repeat" description="LDL-receptor class B" evidence="6">
    <location>
        <begin position="65"/>
        <end position="107"/>
    </location>
</feature>
<evidence type="ECO:0000256" key="4">
    <source>
        <dbReference type="ARBA" id="ARBA00023157"/>
    </source>
</evidence>
<reference evidence="8 9" key="1">
    <citation type="journal article" date="2013" name="Nature">
        <title>Insights into bilaterian evolution from three spiralian genomes.</title>
        <authorList>
            <person name="Simakov O."/>
            <person name="Marletaz F."/>
            <person name="Cho S.J."/>
            <person name="Edsinger-Gonzales E."/>
            <person name="Havlak P."/>
            <person name="Hellsten U."/>
            <person name="Kuo D.H."/>
            <person name="Larsson T."/>
            <person name="Lv J."/>
            <person name="Arendt D."/>
            <person name="Savage R."/>
            <person name="Osoegawa K."/>
            <person name="de Jong P."/>
            <person name="Grimwood J."/>
            <person name="Chapman J.A."/>
            <person name="Shapiro H."/>
            <person name="Aerts A."/>
            <person name="Otillar R.P."/>
            <person name="Terry A.Y."/>
            <person name="Boore J.L."/>
            <person name="Grigoriev I.V."/>
            <person name="Lindberg D.R."/>
            <person name="Seaver E.C."/>
            <person name="Weisblat D.A."/>
            <person name="Putnam N.H."/>
            <person name="Rokhsar D.S."/>
        </authorList>
    </citation>
    <scope>NUCLEOTIDE SEQUENCE [LARGE SCALE GENOMIC DNA]</scope>
</reference>
<evidence type="ECO:0000256" key="3">
    <source>
        <dbReference type="ARBA" id="ARBA00022737"/>
    </source>
</evidence>
<dbReference type="SMART" id="SM00181">
    <property type="entry name" value="EGF"/>
    <property type="match status" value="1"/>
</dbReference>
<evidence type="ECO:0000256" key="6">
    <source>
        <dbReference type="PROSITE-ProRule" id="PRU00461"/>
    </source>
</evidence>
<dbReference type="InterPro" id="IPR011042">
    <property type="entry name" value="6-blade_b-propeller_TolB-like"/>
</dbReference>
<evidence type="ECO:0000256" key="5">
    <source>
        <dbReference type="ARBA" id="ARBA00023180"/>
    </source>
</evidence>
<organism evidence="8 9">
    <name type="scientific">Lottia gigantea</name>
    <name type="common">Giant owl limpet</name>
    <dbReference type="NCBI Taxonomy" id="225164"/>
    <lineage>
        <taxon>Eukaryota</taxon>
        <taxon>Metazoa</taxon>
        <taxon>Spiralia</taxon>
        <taxon>Lophotrochozoa</taxon>
        <taxon>Mollusca</taxon>
        <taxon>Gastropoda</taxon>
        <taxon>Patellogastropoda</taxon>
        <taxon>Lottioidea</taxon>
        <taxon>Lottiidae</taxon>
        <taxon>Lottia</taxon>
    </lineage>
</organism>
<dbReference type="PROSITE" id="PS51120">
    <property type="entry name" value="LDLRB"/>
    <property type="match status" value="2"/>
</dbReference>
<dbReference type="STRING" id="225164.V4AYB6"/>
<dbReference type="Pfam" id="PF00058">
    <property type="entry name" value="Ldl_recept_b"/>
    <property type="match status" value="2"/>
</dbReference>
<evidence type="ECO:0000256" key="2">
    <source>
        <dbReference type="ARBA" id="ARBA00022729"/>
    </source>
</evidence>
<sequence length="235" mass="26541">MLIYIFSGVIECYGLSVDWISNHVYWTDSGKRTVEIANYDGSGRRLLVSSGLEKPRGIVVDPIFKYVFWADQGTRKIERSALDGTERRVLVPDGLQWTNQLAISYATRRLYWSESGVHTLHYGHITSSNRRELTYLSGSDVFGMAVFDQVLFYSDWYTNSVYMVDMITGDQETIASHLSRPTSIVIYHPTDLKKDNLCAEDTCSDVCVPVPRSYHCTCHPGSKLAADGKNCILSE</sequence>
<dbReference type="SMART" id="SM00135">
    <property type="entry name" value="LY"/>
    <property type="match status" value="4"/>
</dbReference>
<gene>
    <name evidence="8" type="ORF">LOTGIDRAFT_138195</name>
</gene>
<keyword evidence="1" id="KW-0245">EGF-like domain</keyword>
<keyword evidence="5" id="KW-0325">Glycoprotein</keyword>
<dbReference type="CTD" id="20234016"/>
<evidence type="ECO:0000256" key="1">
    <source>
        <dbReference type="ARBA" id="ARBA00022536"/>
    </source>
</evidence>
<proteinExistence type="predicted"/>
<dbReference type="Gene3D" id="2.120.10.30">
    <property type="entry name" value="TolB, C-terminal domain"/>
    <property type="match status" value="1"/>
</dbReference>
<dbReference type="Proteomes" id="UP000030746">
    <property type="component" value="Unassembled WGS sequence"/>
</dbReference>
<keyword evidence="2" id="KW-0732">Signal</keyword>
<keyword evidence="9" id="KW-1185">Reference proteome</keyword>
<dbReference type="KEGG" id="lgi:LOTGIDRAFT_138195"/>
<dbReference type="FunFam" id="2.120.10.30:FF:000241">
    <property type="entry name" value="Low-density lipoprotein receptor-related protein 6"/>
    <property type="match status" value="1"/>
</dbReference>
<name>V4AYB6_LOTGI</name>
<dbReference type="HOGENOM" id="CLU_008163_0_2_1"/>
<evidence type="ECO:0000313" key="9">
    <source>
        <dbReference type="Proteomes" id="UP000030746"/>
    </source>
</evidence>
<dbReference type="OrthoDB" id="6157061at2759"/>
<keyword evidence="3" id="KW-0677">Repeat</keyword>
<accession>V4AYB6</accession>
<dbReference type="OMA" id="PNIVNFC"/>
<dbReference type="InterPro" id="IPR050778">
    <property type="entry name" value="Cueball_EGF_LRP_Nidogen"/>
</dbReference>
<dbReference type="EMBL" id="KB200170">
    <property type="protein sequence ID" value="ESP02573.1"/>
    <property type="molecule type" value="Genomic_DNA"/>
</dbReference>